<dbReference type="CDD" id="cd03255">
    <property type="entry name" value="ABC_MJ0796_LolCDE_FtsE"/>
    <property type="match status" value="1"/>
</dbReference>
<keyword evidence="1" id="KW-0813">Transport</keyword>
<dbReference type="Pfam" id="PF00005">
    <property type="entry name" value="ABC_tran"/>
    <property type="match status" value="1"/>
</dbReference>
<sequence length="247" mass="27684">MKEILKVNNISKTFKMGDEYLHVLNNISFNANHGEFLSLMGPSGGGKSTLLNVISGLESPTKGEVFVHRKNIYNLNDDERTILRRKHIGFIFQFFNLIPTLNVEDNVKLPLLIDGSNSDDNYSYLDELISLVGLSGRKRHTPSQLSGGEMQRVTIARALINKPDIILADEPTGNVSEKVGHEILEILRKCNHELKQTILLVTHNHKDAAYGDKVMFLKSGTIPDKYVLHGDDVSESNIFTCLQELNI</sequence>
<keyword evidence="3" id="KW-0067">ATP-binding</keyword>
<evidence type="ECO:0000256" key="4">
    <source>
        <dbReference type="ARBA" id="ARBA00038388"/>
    </source>
</evidence>
<feature type="domain" description="ABC transporter" evidence="5">
    <location>
        <begin position="5"/>
        <end position="244"/>
    </location>
</feature>
<organism evidence="6 7">
    <name type="scientific">Candidatus Scalindua rubra</name>
    <dbReference type="NCBI Taxonomy" id="1872076"/>
    <lineage>
        <taxon>Bacteria</taxon>
        <taxon>Pseudomonadati</taxon>
        <taxon>Planctomycetota</taxon>
        <taxon>Candidatus Brocadiia</taxon>
        <taxon>Candidatus Brocadiales</taxon>
        <taxon>Candidatus Scalinduaceae</taxon>
        <taxon>Candidatus Scalindua</taxon>
    </lineage>
</organism>
<evidence type="ECO:0000256" key="2">
    <source>
        <dbReference type="ARBA" id="ARBA00022741"/>
    </source>
</evidence>
<proteinExistence type="inferred from homology"/>
<comment type="caution">
    <text evidence="6">The sequence shown here is derived from an EMBL/GenBank/DDBJ whole genome shotgun (WGS) entry which is preliminary data.</text>
</comment>
<dbReference type="SMART" id="SM00382">
    <property type="entry name" value="AAA"/>
    <property type="match status" value="1"/>
</dbReference>
<protein>
    <submittedName>
        <fullName evidence="6">ABC transporter-like protein</fullName>
    </submittedName>
</protein>
<evidence type="ECO:0000313" key="7">
    <source>
        <dbReference type="Proteomes" id="UP000094056"/>
    </source>
</evidence>
<dbReference type="Gene3D" id="3.40.50.300">
    <property type="entry name" value="P-loop containing nucleotide triphosphate hydrolases"/>
    <property type="match status" value="1"/>
</dbReference>
<dbReference type="PANTHER" id="PTHR42798">
    <property type="entry name" value="LIPOPROTEIN-RELEASING SYSTEM ATP-BINDING PROTEIN LOLD"/>
    <property type="match status" value="1"/>
</dbReference>
<gene>
    <name evidence="6" type="ORF">SCARUB_00990</name>
</gene>
<dbReference type="PROSITE" id="PS00211">
    <property type="entry name" value="ABC_TRANSPORTER_1"/>
    <property type="match status" value="1"/>
</dbReference>
<accession>A0A1E3XE04</accession>
<dbReference type="InterPro" id="IPR003439">
    <property type="entry name" value="ABC_transporter-like_ATP-bd"/>
</dbReference>
<dbReference type="InterPro" id="IPR017911">
    <property type="entry name" value="MacB-like_ATP-bd"/>
</dbReference>
<dbReference type="FunFam" id="3.40.50.300:FF:000032">
    <property type="entry name" value="Export ABC transporter ATP-binding protein"/>
    <property type="match status" value="1"/>
</dbReference>
<dbReference type="GO" id="GO:0005524">
    <property type="term" value="F:ATP binding"/>
    <property type="evidence" value="ECO:0007669"/>
    <property type="project" value="UniProtKB-KW"/>
</dbReference>
<evidence type="ECO:0000256" key="1">
    <source>
        <dbReference type="ARBA" id="ARBA00022448"/>
    </source>
</evidence>
<dbReference type="InterPro" id="IPR003593">
    <property type="entry name" value="AAA+_ATPase"/>
</dbReference>
<name>A0A1E3XE04_9BACT</name>
<evidence type="ECO:0000313" key="6">
    <source>
        <dbReference type="EMBL" id="ODS33829.1"/>
    </source>
</evidence>
<dbReference type="PROSITE" id="PS50893">
    <property type="entry name" value="ABC_TRANSPORTER_2"/>
    <property type="match status" value="1"/>
</dbReference>
<dbReference type="InterPro" id="IPR027417">
    <property type="entry name" value="P-loop_NTPase"/>
</dbReference>
<evidence type="ECO:0000259" key="5">
    <source>
        <dbReference type="PROSITE" id="PS50893"/>
    </source>
</evidence>
<dbReference type="Proteomes" id="UP000094056">
    <property type="component" value="Unassembled WGS sequence"/>
</dbReference>
<dbReference type="GO" id="GO:0016887">
    <property type="term" value="F:ATP hydrolysis activity"/>
    <property type="evidence" value="ECO:0007669"/>
    <property type="project" value="InterPro"/>
</dbReference>
<dbReference type="PANTHER" id="PTHR42798:SF7">
    <property type="entry name" value="ALPHA-D-RIBOSE 1-METHYLPHOSPHONATE 5-TRIPHOSPHATE SYNTHASE SUBUNIT PHNL"/>
    <property type="match status" value="1"/>
</dbReference>
<dbReference type="EMBL" id="MAYW01000018">
    <property type="protein sequence ID" value="ODS33829.1"/>
    <property type="molecule type" value="Genomic_DNA"/>
</dbReference>
<dbReference type="SUPFAM" id="SSF52540">
    <property type="entry name" value="P-loop containing nucleoside triphosphate hydrolases"/>
    <property type="match status" value="1"/>
</dbReference>
<dbReference type="InterPro" id="IPR017871">
    <property type="entry name" value="ABC_transporter-like_CS"/>
</dbReference>
<reference evidence="6 7" key="1">
    <citation type="submission" date="2016-07" db="EMBL/GenBank/DDBJ databases">
        <title>Draft genome of Scalindua rubra, obtained from a brine-seawater interface in the Red Sea, sheds light on salt adaptation in anammox bacteria.</title>
        <authorList>
            <person name="Speth D.R."/>
            <person name="Lagkouvardos I."/>
            <person name="Wang Y."/>
            <person name="Qian P.-Y."/>
            <person name="Dutilh B.E."/>
            <person name="Jetten M.S."/>
        </authorList>
    </citation>
    <scope>NUCLEOTIDE SEQUENCE [LARGE SCALE GENOMIC DNA]</scope>
    <source>
        <strain evidence="6">BSI-1</strain>
    </source>
</reference>
<dbReference type="AlphaFoldDB" id="A0A1E3XE04"/>
<dbReference type="GO" id="GO:0022857">
    <property type="term" value="F:transmembrane transporter activity"/>
    <property type="evidence" value="ECO:0007669"/>
    <property type="project" value="UniProtKB-ARBA"/>
</dbReference>
<evidence type="ECO:0000256" key="3">
    <source>
        <dbReference type="ARBA" id="ARBA00022840"/>
    </source>
</evidence>
<comment type="similarity">
    <text evidence="4">Belongs to the ABC transporter superfamily. Macrolide exporter (TC 3.A.1.122) family.</text>
</comment>
<dbReference type="GO" id="GO:0098796">
    <property type="term" value="C:membrane protein complex"/>
    <property type="evidence" value="ECO:0007669"/>
    <property type="project" value="UniProtKB-ARBA"/>
</dbReference>
<keyword evidence="2" id="KW-0547">Nucleotide-binding</keyword>